<keyword evidence="3 4" id="KW-0440">LIM domain</keyword>
<reference evidence="7" key="2">
    <citation type="journal article" date="2022" name="Hortic Res">
        <title>The genome of Dioscorea zingiberensis sheds light on the biosynthesis, origin and evolution of the medicinally important diosgenin saponins.</title>
        <authorList>
            <person name="Li Y."/>
            <person name="Tan C."/>
            <person name="Li Z."/>
            <person name="Guo J."/>
            <person name="Li S."/>
            <person name="Chen X."/>
            <person name="Wang C."/>
            <person name="Dai X."/>
            <person name="Yang H."/>
            <person name="Song W."/>
            <person name="Hou L."/>
            <person name="Xu J."/>
            <person name="Tong Z."/>
            <person name="Xu A."/>
            <person name="Yuan X."/>
            <person name="Wang W."/>
            <person name="Yang Q."/>
            <person name="Chen L."/>
            <person name="Sun Z."/>
            <person name="Wang K."/>
            <person name="Pan B."/>
            <person name="Chen J."/>
            <person name="Bao Y."/>
            <person name="Liu F."/>
            <person name="Qi X."/>
            <person name="Gang D.R."/>
            <person name="Wen J."/>
            <person name="Li J."/>
        </authorList>
    </citation>
    <scope>NUCLEOTIDE SEQUENCE</scope>
    <source>
        <strain evidence="7">Dzin_1.0</strain>
    </source>
</reference>
<feature type="compositionally biased region" description="Basic and acidic residues" evidence="5">
    <location>
        <begin position="755"/>
        <end position="766"/>
    </location>
</feature>
<feature type="region of interest" description="Disordered" evidence="5">
    <location>
        <begin position="742"/>
        <end position="774"/>
    </location>
</feature>
<dbReference type="EMBL" id="JAGGNH010000007">
    <property type="protein sequence ID" value="KAJ0967110.1"/>
    <property type="molecule type" value="Genomic_DNA"/>
</dbReference>
<dbReference type="GO" id="GO:0051015">
    <property type="term" value="F:actin filament binding"/>
    <property type="evidence" value="ECO:0007669"/>
    <property type="project" value="UniProtKB-ARBA"/>
</dbReference>
<feature type="compositionally biased region" description="Polar residues" evidence="5">
    <location>
        <begin position="651"/>
        <end position="662"/>
    </location>
</feature>
<feature type="region of interest" description="Disordered" evidence="5">
    <location>
        <begin position="639"/>
        <end position="662"/>
    </location>
</feature>
<evidence type="ECO:0000256" key="5">
    <source>
        <dbReference type="SAM" id="MobiDB-lite"/>
    </source>
</evidence>
<evidence type="ECO:0000256" key="4">
    <source>
        <dbReference type="PROSITE-ProRule" id="PRU00125"/>
    </source>
</evidence>
<dbReference type="SMART" id="SM00132">
    <property type="entry name" value="LIM"/>
    <property type="match status" value="2"/>
</dbReference>
<dbReference type="AlphaFoldDB" id="A0A9D5H8F8"/>
<accession>A0A9D5H8F8</accession>
<evidence type="ECO:0000313" key="7">
    <source>
        <dbReference type="EMBL" id="KAJ0967110.1"/>
    </source>
</evidence>
<sequence length="774" mass="85788">MATEPREIHNCEIELRINPQRRKDRVFVGCGAGFGGDRPLAAIKLLQRVERLDYLVLECLAERTLADRYQAMVSGGHGYDPRIAEWMTLLLPLAIEKGVCLITNMGAVDPIGAKKEVLDVASKLELDVVVAVAYEVFKPGLGSSLLVDGSKMIEGGAKGASTYMGAVPIVHCLEMYKPHVVITTRVADAALFLAPMVYELGWNWNDFKLLAQGSLAAHLLECGCQVTGGYFMHPGDKYRDISFEKLLDLSLPYAAIGYDGEVFVAKAVGSGGILDHNTCAEQLLYEVGDPSSYITPDVIVDFQDVYFRSLSEDIACCKGAKPSEAAFPDQLLQLVPLDCGWKAWGEISYGGYGCLKRAEAAEFLVRSWMEEAYPGTKDCIISYIIGYDSLKVGISDLHNLSTKQILDIRLRMDGLFKLKEHAVHFIKEFMALYTNGPAGGGGIFTGERKEIILQKELVERQHVYWKTEMSQTKITSQCGQNTIYRALDQIYSSRQHPQPFDIPEDNSFNNINSSALATAAPSGKRIPLYQVAHSRAGDKGNDMNFSIIPHFPQDIKRLKMFVAMSFCGTQDKCKSCDKTVHFIDLLTADGVPYHKTCFKCSHCKGNLTMCNYSSMDGVLYCKPHFEQLFKETGSFSKNFQSGKSGDKNNELSRTPSKLSSMFSGTQDKCAVCNKTAYPLEKLTVEGESYHKTCFKCSHGGCKLTTSNYAALDGILYCKHHFAQLFKEKGSYNHLTKTASLKKNAESALEQEPELGPEHEPENKTTEEQPSQDQS</sequence>
<comment type="caution">
    <text evidence="7">The sequence shown here is derived from an EMBL/GenBank/DDBJ whole genome shotgun (WGS) entry which is preliminary data.</text>
</comment>
<dbReference type="Pfam" id="PF23544">
    <property type="entry name" value="AtuA_ferredoxin"/>
    <property type="match status" value="1"/>
</dbReference>
<proteinExistence type="predicted"/>
<dbReference type="GO" id="GO:0051017">
    <property type="term" value="P:actin filament bundle assembly"/>
    <property type="evidence" value="ECO:0007669"/>
    <property type="project" value="UniProtKB-ARBA"/>
</dbReference>
<dbReference type="GO" id="GO:0046872">
    <property type="term" value="F:metal ion binding"/>
    <property type="evidence" value="ECO:0007669"/>
    <property type="project" value="UniProtKB-KW"/>
</dbReference>
<feature type="domain" description="LIM zinc-binding" evidence="6">
    <location>
        <begin position="571"/>
        <end position="631"/>
    </location>
</feature>
<dbReference type="CDD" id="cd09441">
    <property type="entry name" value="LIM2_SF3"/>
    <property type="match status" value="1"/>
</dbReference>
<organism evidence="7 8">
    <name type="scientific">Dioscorea zingiberensis</name>
    <dbReference type="NCBI Taxonomy" id="325984"/>
    <lineage>
        <taxon>Eukaryota</taxon>
        <taxon>Viridiplantae</taxon>
        <taxon>Streptophyta</taxon>
        <taxon>Embryophyta</taxon>
        <taxon>Tracheophyta</taxon>
        <taxon>Spermatophyta</taxon>
        <taxon>Magnoliopsida</taxon>
        <taxon>Liliopsida</taxon>
        <taxon>Dioscoreales</taxon>
        <taxon>Dioscoreaceae</taxon>
        <taxon>Dioscorea</taxon>
    </lineage>
</organism>
<dbReference type="Pfam" id="PF07287">
    <property type="entry name" value="AtuA"/>
    <property type="match status" value="1"/>
</dbReference>
<keyword evidence="8" id="KW-1185">Reference proteome</keyword>
<dbReference type="PROSITE" id="PS50023">
    <property type="entry name" value="LIM_DOMAIN_2"/>
    <property type="match status" value="2"/>
</dbReference>
<protein>
    <recommendedName>
        <fullName evidence="6">LIM zinc-binding domain-containing protein</fullName>
    </recommendedName>
</protein>
<name>A0A9D5H8F8_9LILI</name>
<dbReference type="InterPro" id="IPR010839">
    <property type="entry name" value="AtuA_N"/>
</dbReference>
<dbReference type="Proteomes" id="UP001085076">
    <property type="component" value="Miscellaneous, Linkage group lg07"/>
</dbReference>
<evidence type="ECO:0000256" key="3">
    <source>
        <dbReference type="ARBA" id="ARBA00023038"/>
    </source>
</evidence>
<dbReference type="InterPro" id="IPR056362">
    <property type="entry name" value="AtuA-like_ferredoxin_dom"/>
</dbReference>
<evidence type="ECO:0000313" key="8">
    <source>
        <dbReference type="Proteomes" id="UP001085076"/>
    </source>
</evidence>
<dbReference type="PANTHER" id="PTHR47472">
    <property type="entry name" value="PROPIONYL-COA CARBOXYLASE"/>
    <property type="match status" value="1"/>
</dbReference>
<dbReference type="CDD" id="cd09440">
    <property type="entry name" value="LIM1_SF3"/>
    <property type="match status" value="1"/>
</dbReference>
<dbReference type="SUPFAM" id="SSF57716">
    <property type="entry name" value="Glucocorticoid receptor-like (DNA-binding domain)"/>
    <property type="match status" value="4"/>
</dbReference>
<keyword evidence="1 4" id="KW-0479">Metal-binding</keyword>
<dbReference type="InterPro" id="IPR001781">
    <property type="entry name" value="Znf_LIM"/>
</dbReference>
<gene>
    <name evidence="7" type="ORF">J5N97_024027</name>
</gene>
<dbReference type="OrthoDB" id="16163at2759"/>
<evidence type="ECO:0000259" key="6">
    <source>
        <dbReference type="PROSITE" id="PS50023"/>
    </source>
</evidence>
<dbReference type="PANTHER" id="PTHR47472:SF1">
    <property type="entry name" value="DUF1446-DOMAIN-CONTAINING PROTEIN"/>
    <property type="match status" value="1"/>
</dbReference>
<evidence type="ECO:0000256" key="1">
    <source>
        <dbReference type="ARBA" id="ARBA00022723"/>
    </source>
</evidence>
<dbReference type="FunFam" id="2.10.110.10:FF:000002">
    <property type="entry name" value="LIM domain and actin-binding 1"/>
    <property type="match status" value="2"/>
</dbReference>
<dbReference type="Pfam" id="PF00412">
    <property type="entry name" value="LIM"/>
    <property type="match status" value="2"/>
</dbReference>
<evidence type="ECO:0000256" key="2">
    <source>
        <dbReference type="ARBA" id="ARBA00022833"/>
    </source>
</evidence>
<reference evidence="7" key="1">
    <citation type="submission" date="2021-03" db="EMBL/GenBank/DDBJ databases">
        <authorList>
            <person name="Li Z."/>
            <person name="Yang C."/>
        </authorList>
    </citation>
    <scope>NUCLEOTIDE SEQUENCE</scope>
    <source>
        <strain evidence="7">Dzin_1.0</strain>
        <tissue evidence="7">Leaf</tissue>
    </source>
</reference>
<keyword evidence="2 4" id="KW-0862">Zinc</keyword>
<dbReference type="PROSITE" id="PS00478">
    <property type="entry name" value="LIM_DOMAIN_1"/>
    <property type="match status" value="1"/>
</dbReference>
<feature type="domain" description="LIM zinc-binding" evidence="6">
    <location>
        <begin position="667"/>
        <end position="727"/>
    </location>
</feature>
<dbReference type="Gene3D" id="2.10.110.10">
    <property type="entry name" value="Cysteine Rich Protein"/>
    <property type="match status" value="2"/>
</dbReference>